<dbReference type="SMART" id="SM00956">
    <property type="entry name" value="RQC"/>
    <property type="match status" value="1"/>
</dbReference>
<reference evidence="2 3" key="1">
    <citation type="submission" date="2017-12" db="EMBL/GenBank/DDBJ databases">
        <authorList>
            <person name="Paulsen S."/>
            <person name="Gram L.K."/>
        </authorList>
    </citation>
    <scope>NUCLEOTIDE SEQUENCE [LARGE SCALE GENOMIC DNA]</scope>
    <source>
        <strain evidence="2 3">S2897</strain>
    </source>
</reference>
<evidence type="ECO:0000259" key="1">
    <source>
        <dbReference type="SMART" id="SM00956"/>
    </source>
</evidence>
<dbReference type="Gene3D" id="1.10.10.10">
    <property type="entry name" value="Winged helix-like DNA-binding domain superfamily/Winged helix DNA-binding domain"/>
    <property type="match status" value="1"/>
</dbReference>
<dbReference type="EMBL" id="PNCG01000585">
    <property type="protein sequence ID" value="TMP76607.1"/>
    <property type="molecule type" value="Genomic_DNA"/>
</dbReference>
<dbReference type="Pfam" id="PF09382">
    <property type="entry name" value="RQC"/>
    <property type="match status" value="1"/>
</dbReference>
<dbReference type="SUPFAM" id="SSF46785">
    <property type="entry name" value="Winged helix' DNA-binding domain"/>
    <property type="match status" value="1"/>
</dbReference>
<sequence>KRFDGTLVAQQALSCVYRAEQRFGLGYIVDVLRGANTSRIRDNQHHELSTYGLGKDKSNEFWLSVLRQLIHHGLLTQDITQGASLKLTEAARSVLKDEYALQLAEPRLQAKHIYQDKLAQFNYDKKLFAKLRSL</sequence>
<evidence type="ECO:0000313" key="3">
    <source>
        <dbReference type="Proteomes" id="UP000305874"/>
    </source>
</evidence>
<accession>A0A5S3YMS6</accession>
<dbReference type="InterPro" id="IPR036390">
    <property type="entry name" value="WH_DNA-bd_sf"/>
</dbReference>
<dbReference type="InterPro" id="IPR018982">
    <property type="entry name" value="RQC_domain"/>
</dbReference>
<dbReference type="InterPro" id="IPR036388">
    <property type="entry name" value="WH-like_DNA-bd_sf"/>
</dbReference>
<feature type="non-terminal residue" evidence="2">
    <location>
        <position position="134"/>
    </location>
</feature>
<feature type="non-terminal residue" evidence="2">
    <location>
        <position position="1"/>
    </location>
</feature>
<dbReference type="RefSeq" id="WP_283241101.1">
    <property type="nucleotide sequence ID" value="NZ_PNCG01000585.1"/>
</dbReference>
<dbReference type="AlphaFoldDB" id="A0A5S3YMS6"/>
<dbReference type="GO" id="GO:0006260">
    <property type="term" value="P:DNA replication"/>
    <property type="evidence" value="ECO:0007669"/>
    <property type="project" value="InterPro"/>
</dbReference>
<proteinExistence type="predicted"/>
<feature type="domain" description="RQC" evidence="1">
    <location>
        <begin position="4"/>
        <end position="107"/>
    </location>
</feature>
<keyword evidence="2" id="KW-0067">ATP-binding</keyword>
<dbReference type="GO" id="GO:0006281">
    <property type="term" value="P:DNA repair"/>
    <property type="evidence" value="ECO:0007669"/>
    <property type="project" value="InterPro"/>
</dbReference>
<organism evidence="2 3">
    <name type="scientific">Pseudoalteromonas ruthenica</name>
    <dbReference type="NCBI Taxonomy" id="151081"/>
    <lineage>
        <taxon>Bacteria</taxon>
        <taxon>Pseudomonadati</taxon>
        <taxon>Pseudomonadota</taxon>
        <taxon>Gammaproteobacteria</taxon>
        <taxon>Alteromonadales</taxon>
        <taxon>Pseudoalteromonadaceae</taxon>
        <taxon>Pseudoalteromonas</taxon>
    </lineage>
</organism>
<reference evidence="3" key="2">
    <citation type="submission" date="2019-06" db="EMBL/GenBank/DDBJ databases">
        <title>Co-occurence of chitin degradation, pigmentation and bioactivity in marine Pseudoalteromonas.</title>
        <authorList>
            <person name="Sonnenschein E.C."/>
            <person name="Bech P.K."/>
        </authorList>
    </citation>
    <scope>NUCLEOTIDE SEQUENCE [LARGE SCALE GENOMIC DNA]</scope>
    <source>
        <strain evidence="3">S2897</strain>
    </source>
</reference>
<dbReference type="GO" id="GO:0043138">
    <property type="term" value="F:3'-5' DNA helicase activity"/>
    <property type="evidence" value="ECO:0007669"/>
    <property type="project" value="InterPro"/>
</dbReference>
<comment type="caution">
    <text evidence="2">The sequence shown here is derived from an EMBL/GenBank/DDBJ whole genome shotgun (WGS) entry which is preliminary data.</text>
</comment>
<evidence type="ECO:0000313" key="2">
    <source>
        <dbReference type="EMBL" id="TMP76607.1"/>
    </source>
</evidence>
<name>A0A5S3YMS6_9GAMM</name>
<dbReference type="Proteomes" id="UP000305874">
    <property type="component" value="Unassembled WGS sequence"/>
</dbReference>
<protein>
    <submittedName>
        <fullName evidence="2">ATP-dependent DNA helicase RecQ</fullName>
    </submittedName>
</protein>
<keyword evidence="2" id="KW-0378">Hydrolase</keyword>
<keyword evidence="2" id="KW-0347">Helicase</keyword>
<gene>
    <name evidence="2" type="ORF">CWC05_21590</name>
</gene>
<keyword evidence="2" id="KW-0547">Nucleotide-binding</keyword>